<feature type="region of interest" description="Disordered" evidence="1">
    <location>
        <begin position="37"/>
        <end position="69"/>
    </location>
</feature>
<dbReference type="InterPro" id="IPR029069">
    <property type="entry name" value="HotDog_dom_sf"/>
</dbReference>
<evidence type="ECO:0000313" key="4">
    <source>
        <dbReference type="Proteomes" id="UP000019478"/>
    </source>
</evidence>
<dbReference type="Gene3D" id="3.10.129.10">
    <property type="entry name" value="Hotdog Thioesterase"/>
    <property type="match status" value="1"/>
</dbReference>
<dbReference type="SUPFAM" id="SSF54637">
    <property type="entry name" value="Thioesterase/thiol ester dehydrase-isomerase"/>
    <property type="match status" value="1"/>
</dbReference>
<dbReference type="OrthoDB" id="506431at2759"/>
<dbReference type="InterPro" id="IPR052061">
    <property type="entry name" value="PTE-AB_protein"/>
</dbReference>
<feature type="compositionally biased region" description="Low complexity" evidence="1">
    <location>
        <begin position="46"/>
        <end position="56"/>
    </location>
</feature>
<evidence type="ECO:0000256" key="1">
    <source>
        <dbReference type="SAM" id="MobiDB-lite"/>
    </source>
</evidence>
<reference evidence="3 4" key="1">
    <citation type="submission" date="2013-03" db="EMBL/GenBank/DDBJ databases">
        <title>The Genome Sequence of Capronia epimyces CBS 606.96.</title>
        <authorList>
            <consortium name="The Broad Institute Genomics Platform"/>
            <person name="Cuomo C."/>
            <person name="de Hoog S."/>
            <person name="Gorbushina A."/>
            <person name="Walker B."/>
            <person name="Young S.K."/>
            <person name="Zeng Q."/>
            <person name="Gargeya S."/>
            <person name="Fitzgerald M."/>
            <person name="Haas B."/>
            <person name="Abouelleil A."/>
            <person name="Allen A.W."/>
            <person name="Alvarado L."/>
            <person name="Arachchi H.M."/>
            <person name="Berlin A.M."/>
            <person name="Chapman S.B."/>
            <person name="Gainer-Dewar J."/>
            <person name="Goldberg J."/>
            <person name="Griggs A."/>
            <person name="Gujja S."/>
            <person name="Hansen M."/>
            <person name="Howarth C."/>
            <person name="Imamovic A."/>
            <person name="Ireland A."/>
            <person name="Larimer J."/>
            <person name="McCowan C."/>
            <person name="Murphy C."/>
            <person name="Pearson M."/>
            <person name="Poon T.W."/>
            <person name="Priest M."/>
            <person name="Roberts A."/>
            <person name="Saif S."/>
            <person name="Shea T."/>
            <person name="Sisk P."/>
            <person name="Sykes S."/>
            <person name="Wortman J."/>
            <person name="Nusbaum C."/>
            <person name="Birren B."/>
        </authorList>
    </citation>
    <scope>NUCLEOTIDE SEQUENCE [LARGE SCALE GENOMIC DNA]</scope>
    <source>
        <strain evidence="3 4">CBS 606.96</strain>
    </source>
</reference>
<evidence type="ECO:0000313" key="3">
    <source>
        <dbReference type="EMBL" id="EXJ79814.1"/>
    </source>
</evidence>
<evidence type="ECO:0000256" key="2">
    <source>
        <dbReference type="SAM" id="Phobius"/>
    </source>
</evidence>
<feature type="transmembrane region" description="Helical" evidence="2">
    <location>
        <begin position="83"/>
        <end position="106"/>
    </location>
</feature>
<keyword evidence="2" id="KW-0812">Transmembrane</keyword>
<keyword evidence="2" id="KW-0472">Membrane</keyword>
<dbReference type="AlphaFoldDB" id="W9YBT4"/>
<name>W9YBT4_9EURO</name>
<comment type="caution">
    <text evidence="3">The sequence shown here is derived from an EMBL/GenBank/DDBJ whole genome shotgun (WGS) entry which is preliminary data.</text>
</comment>
<dbReference type="RefSeq" id="XP_007736388.1">
    <property type="nucleotide sequence ID" value="XM_007738198.1"/>
</dbReference>
<organism evidence="3 4">
    <name type="scientific">Capronia epimyces CBS 606.96</name>
    <dbReference type="NCBI Taxonomy" id="1182542"/>
    <lineage>
        <taxon>Eukaryota</taxon>
        <taxon>Fungi</taxon>
        <taxon>Dikarya</taxon>
        <taxon>Ascomycota</taxon>
        <taxon>Pezizomycotina</taxon>
        <taxon>Eurotiomycetes</taxon>
        <taxon>Chaetothyriomycetidae</taxon>
        <taxon>Chaetothyriales</taxon>
        <taxon>Herpotrichiellaceae</taxon>
        <taxon>Capronia</taxon>
    </lineage>
</organism>
<proteinExistence type="predicted"/>
<sequence length="347" mass="39138">MQAFRPLLWRHARRTNRVLPYYVYGALQHNYHGPHKEYFQTPGQMPTPDTTPYTGPYTPPSPPSPTVLPSPGPSLLRRATRSVLWATLFGITGLAAGTALITWEYLQPTFEPGSVEDEELTAEIGDTLESHPLVEALRDEGWVEESYYAGKINGPGRGQHLVAETLTGTRGIMMKTFKHPTLDFTMMVFFLGFGIEGWPDVIHGGIITTLLQEGINHQVRNLYKHYGKQHSQFIAVDFKRPMRPGDIYAVLIPPAQLELQLMPDVFHLQLTAMLLHLETPPRITIEPSEDRTSIELAGRKPNELIHALASAQVRMVQDVTDARMAEIEAKFEEERRLLEEAEHSADE</sequence>
<accession>W9YBT4</accession>
<feature type="compositionally biased region" description="Pro residues" evidence="1">
    <location>
        <begin position="57"/>
        <end position="69"/>
    </location>
</feature>
<keyword evidence="4" id="KW-1185">Reference proteome</keyword>
<dbReference type="eggNOG" id="KOG4781">
    <property type="taxonomic scope" value="Eukaryota"/>
</dbReference>
<dbReference type="Proteomes" id="UP000019478">
    <property type="component" value="Unassembled WGS sequence"/>
</dbReference>
<dbReference type="PANTHER" id="PTHR47260">
    <property type="entry name" value="UPF0644 PROTEIN PB2B4.06"/>
    <property type="match status" value="1"/>
</dbReference>
<protein>
    <recommendedName>
        <fullName evidence="5">Thioesterase domain-containing protein</fullName>
    </recommendedName>
</protein>
<keyword evidence="2" id="KW-1133">Transmembrane helix</keyword>
<dbReference type="HOGENOM" id="CLU_069436_0_0_1"/>
<dbReference type="EMBL" id="AMGY01000007">
    <property type="protein sequence ID" value="EXJ79814.1"/>
    <property type="molecule type" value="Genomic_DNA"/>
</dbReference>
<dbReference type="PANTHER" id="PTHR47260:SF3">
    <property type="entry name" value="THIOESTERASE FAMILY PROTEIN (AFU_ORTHOLOGUE AFUA_7G03960)"/>
    <property type="match status" value="1"/>
</dbReference>
<gene>
    <name evidence="3" type="ORF">A1O3_08099</name>
</gene>
<dbReference type="GeneID" id="19172188"/>
<evidence type="ECO:0008006" key="5">
    <source>
        <dbReference type="Google" id="ProtNLM"/>
    </source>
</evidence>